<reference evidence="2" key="1">
    <citation type="journal article" date="2013" name="Evolution">
        <title>Comparative population genomics in collinsia sister species reveals evidence for reduced effective population size, relaxed selection, and evolution of biased gene conversion with an ongoing mating system shift.</title>
        <authorList>
            <person name="Hazzouri K.M."/>
            <person name="Escobar J.S."/>
            <person name="Ness R.W."/>
            <person name="Killian Newman L."/>
            <person name="Randle A.M."/>
            <person name="Kalisz S."/>
            <person name="Wright S.I."/>
        </authorList>
    </citation>
    <scope>NUCLEOTIDE SEQUENCE</scope>
</reference>
<accession>M4WES9</accession>
<evidence type="ECO:0000256" key="1">
    <source>
        <dbReference type="SAM" id="MobiDB-lite"/>
    </source>
</evidence>
<sequence>FVDALNCAPIVTAPQDLTPSPQTQPPPNNEDFFFGIGNENAIAPPPPPQQQQMRIPEVEDPVIVPQGMDDRFGGLDPIQKHIQDLQKLRLEEQQKTTYQRKNEDNIGGGDYYKMQENPSQIAAPNGVPYWTEKPAHTGVYPGSTINEQPVYMMQAPAGPYHAPMMRQVTAAPTQGYYTVQRIPSDVYREQQQQQQQQMYSMMPPSSVQSMASAQPSMVPQQNLTGYSDGYGMMRQSTAGGVSMV</sequence>
<feature type="non-terminal residue" evidence="2">
    <location>
        <position position="1"/>
    </location>
</feature>
<evidence type="ECO:0000313" key="2">
    <source>
        <dbReference type="EMBL" id="AGI15633.1"/>
    </source>
</evidence>
<dbReference type="AlphaFoldDB" id="M4WES9"/>
<organism evidence="2">
    <name type="scientific">Collinsia rattanii</name>
    <name type="common">Sticky blue eyed Mary</name>
    <dbReference type="NCBI Taxonomy" id="183431"/>
    <lineage>
        <taxon>Eukaryota</taxon>
        <taxon>Viridiplantae</taxon>
        <taxon>Streptophyta</taxon>
        <taxon>Embryophyta</taxon>
        <taxon>Tracheophyta</taxon>
        <taxon>Spermatophyta</taxon>
        <taxon>Magnoliopsida</taxon>
        <taxon>eudicotyledons</taxon>
        <taxon>Gunneridae</taxon>
        <taxon>Pentapetalae</taxon>
        <taxon>asterids</taxon>
        <taxon>lamiids</taxon>
        <taxon>Lamiales</taxon>
        <taxon>Plantaginaceae</taxon>
        <taxon>Cheloneae</taxon>
        <taxon>Collinsia</taxon>
    </lineage>
</organism>
<name>M4WES9_COLLR</name>
<feature type="region of interest" description="Disordered" evidence="1">
    <location>
        <begin position="12"/>
        <end position="52"/>
    </location>
</feature>
<feature type="non-terminal residue" evidence="2">
    <location>
        <position position="244"/>
    </location>
</feature>
<protein>
    <submittedName>
        <fullName evidence="2">CollinsiaVIII-like protein</fullName>
    </submittedName>
</protein>
<dbReference type="EMBL" id="KC420849">
    <property type="protein sequence ID" value="AGI15633.1"/>
    <property type="molecule type" value="Genomic_DNA"/>
</dbReference>
<proteinExistence type="predicted"/>